<evidence type="ECO:0000259" key="6">
    <source>
        <dbReference type="Pfam" id="PF04055"/>
    </source>
</evidence>
<dbReference type="AlphaFoldDB" id="A0A1E5NIE7"/>
<evidence type="ECO:0000256" key="5">
    <source>
        <dbReference type="ARBA" id="ARBA00023014"/>
    </source>
</evidence>
<dbReference type="InterPro" id="IPR058240">
    <property type="entry name" value="rSAM_sf"/>
</dbReference>
<evidence type="ECO:0000256" key="3">
    <source>
        <dbReference type="ARBA" id="ARBA00022723"/>
    </source>
</evidence>
<dbReference type="GO" id="GO:0046872">
    <property type="term" value="F:metal ion binding"/>
    <property type="evidence" value="ECO:0007669"/>
    <property type="project" value="UniProtKB-KW"/>
</dbReference>
<reference evidence="7 8" key="1">
    <citation type="submission" date="2016-08" db="EMBL/GenBank/DDBJ databases">
        <title>Characterization and recognition of Brachyspira hampsonii sp. nov., a novel intestinal spirochete that is pathogenic to pigs.</title>
        <authorList>
            <person name="Mirajkar N."/>
            <person name="La T."/>
            <person name="Phillips N."/>
            <person name="Hampson D."/>
            <person name="Gebhart C."/>
        </authorList>
    </citation>
    <scope>NUCLEOTIDE SEQUENCE [LARGE SCALE GENOMIC DNA]</scope>
    <source>
        <strain evidence="7 8">P280/1</strain>
    </source>
</reference>
<dbReference type="InterPro" id="IPR007197">
    <property type="entry name" value="rSAM"/>
</dbReference>
<dbReference type="Pfam" id="PF04055">
    <property type="entry name" value="Radical_SAM"/>
    <property type="match status" value="1"/>
</dbReference>
<comment type="cofactor">
    <cofactor evidence="1">
        <name>[4Fe-4S] cluster</name>
        <dbReference type="ChEBI" id="CHEBI:49883"/>
    </cofactor>
</comment>
<dbReference type="GO" id="GO:0003824">
    <property type="term" value="F:catalytic activity"/>
    <property type="evidence" value="ECO:0007669"/>
    <property type="project" value="InterPro"/>
</dbReference>
<proteinExistence type="predicted"/>
<evidence type="ECO:0000313" key="7">
    <source>
        <dbReference type="EMBL" id="OEJ15969.1"/>
    </source>
</evidence>
<name>A0A1E5NIE7_9SPIR</name>
<dbReference type="InterPro" id="IPR013785">
    <property type="entry name" value="Aldolase_TIM"/>
</dbReference>
<dbReference type="CDD" id="cd01335">
    <property type="entry name" value="Radical_SAM"/>
    <property type="match status" value="1"/>
</dbReference>
<dbReference type="PANTHER" id="PTHR11228:SF7">
    <property type="entry name" value="PQQA PEPTIDE CYCLASE"/>
    <property type="match status" value="1"/>
</dbReference>
<dbReference type="PANTHER" id="PTHR11228">
    <property type="entry name" value="RADICAL SAM DOMAIN PROTEIN"/>
    <property type="match status" value="1"/>
</dbReference>
<dbReference type="GO" id="GO:0051536">
    <property type="term" value="F:iron-sulfur cluster binding"/>
    <property type="evidence" value="ECO:0007669"/>
    <property type="project" value="UniProtKB-KW"/>
</dbReference>
<keyword evidence="5" id="KW-0411">Iron-sulfur</keyword>
<sequence>MKMKTCNWLDSNLWGGILLINGNCCYACCIKPNYNIFDDNRKVKLKDINVKELQEARYKLVQDINSGIRNECDNCEFLVERDSSEINVGALSYLSIANFKTCNLRCKYCYYTHEELGEKLIEEDSYVLPILKNFYDSGAIKKDGFCLGLAGGEPLLIKDLIDCVRFMSKNLTNSSLNLQSNSTITNAVSKIVEEFKNITGVYKFLYTSIDAGTEEAYTKIRGNNLYKNLINNLTLYAENSTFDEMDLKYILLEDNERDMNNLSEENVIGFCKIIQLIKNKNKNKTTVTLDKDLRTNGTKISNDMLKAAGTIYYICTDILKVDVNFVGGGLIYNSTVEIENIENIKTYKDRIENKNKYINIFITEKEKKVKLINKLAWWIPIKKWRNDFRNKMLNNIK</sequence>
<dbReference type="RefSeq" id="WP_069725440.1">
    <property type="nucleotide sequence ID" value="NZ_MDCO01000001.1"/>
</dbReference>
<evidence type="ECO:0000313" key="8">
    <source>
        <dbReference type="Proteomes" id="UP000095247"/>
    </source>
</evidence>
<evidence type="ECO:0000256" key="4">
    <source>
        <dbReference type="ARBA" id="ARBA00023004"/>
    </source>
</evidence>
<dbReference type="Proteomes" id="UP000095247">
    <property type="component" value="Unassembled WGS sequence"/>
</dbReference>
<dbReference type="EMBL" id="MDCO01000001">
    <property type="protein sequence ID" value="OEJ15969.1"/>
    <property type="molecule type" value="Genomic_DNA"/>
</dbReference>
<dbReference type="InterPro" id="IPR050377">
    <property type="entry name" value="Radical_SAM_PqqE_MftC-like"/>
</dbReference>
<protein>
    <recommendedName>
        <fullName evidence="6">Radical SAM core domain-containing protein</fullName>
    </recommendedName>
</protein>
<dbReference type="SUPFAM" id="SSF102114">
    <property type="entry name" value="Radical SAM enzymes"/>
    <property type="match status" value="1"/>
</dbReference>
<keyword evidence="4" id="KW-0408">Iron</keyword>
<dbReference type="SFLD" id="SFLDS00029">
    <property type="entry name" value="Radical_SAM"/>
    <property type="match status" value="1"/>
</dbReference>
<keyword evidence="2" id="KW-0949">S-adenosyl-L-methionine</keyword>
<organism evidence="7 8">
    <name type="scientific">Brachyspira hampsonii</name>
    <dbReference type="NCBI Taxonomy" id="1287055"/>
    <lineage>
        <taxon>Bacteria</taxon>
        <taxon>Pseudomonadati</taxon>
        <taxon>Spirochaetota</taxon>
        <taxon>Spirochaetia</taxon>
        <taxon>Brachyspirales</taxon>
        <taxon>Brachyspiraceae</taxon>
        <taxon>Brachyspira</taxon>
    </lineage>
</organism>
<accession>A0A1E5NIE7</accession>
<gene>
    <name evidence="7" type="ORF">BFL38_10960</name>
</gene>
<feature type="domain" description="Radical SAM core" evidence="6">
    <location>
        <begin position="101"/>
        <end position="258"/>
    </location>
</feature>
<evidence type="ECO:0000256" key="2">
    <source>
        <dbReference type="ARBA" id="ARBA00022691"/>
    </source>
</evidence>
<keyword evidence="3" id="KW-0479">Metal-binding</keyword>
<evidence type="ECO:0000256" key="1">
    <source>
        <dbReference type="ARBA" id="ARBA00001966"/>
    </source>
</evidence>
<comment type="caution">
    <text evidence="7">The sequence shown here is derived from an EMBL/GenBank/DDBJ whole genome shotgun (WGS) entry which is preliminary data.</text>
</comment>
<dbReference type="Gene3D" id="3.20.20.70">
    <property type="entry name" value="Aldolase class I"/>
    <property type="match status" value="1"/>
</dbReference>